<accession>A0A845BE60</accession>
<evidence type="ECO:0000256" key="10">
    <source>
        <dbReference type="SAM" id="Phobius"/>
    </source>
</evidence>
<feature type="transmembrane region" description="Helical" evidence="10">
    <location>
        <begin position="63"/>
        <end position="81"/>
    </location>
</feature>
<organism evidence="12 13">
    <name type="scientific">Teichococcus coralli</name>
    <dbReference type="NCBI Taxonomy" id="2545983"/>
    <lineage>
        <taxon>Bacteria</taxon>
        <taxon>Pseudomonadati</taxon>
        <taxon>Pseudomonadota</taxon>
        <taxon>Alphaproteobacteria</taxon>
        <taxon>Acetobacterales</taxon>
        <taxon>Roseomonadaceae</taxon>
        <taxon>Roseomonas</taxon>
    </lineage>
</organism>
<keyword evidence="10" id="KW-0812">Transmembrane</keyword>
<dbReference type="Pfam" id="PF25323">
    <property type="entry name" value="6TM_PilS"/>
    <property type="match status" value="1"/>
</dbReference>
<dbReference type="Pfam" id="PF02518">
    <property type="entry name" value="HATPase_c"/>
    <property type="match status" value="1"/>
</dbReference>
<keyword evidence="6" id="KW-0808">Transferase</keyword>
<evidence type="ECO:0000313" key="12">
    <source>
        <dbReference type="EMBL" id="MXP65048.1"/>
    </source>
</evidence>
<evidence type="ECO:0000256" key="6">
    <source>
        <dbReference type="ARBA" id="ARBA00022679"/>
    </source>
</evidence>
<keyword evidence="7" id="KW-0547">Nucleotide-binding</keyword>
<dbReference type="GO" id="GO:0000155">
    <property type="term" value="F:phosphorelay sensor kinase activity"/>
    <property type="evidence" value="ECO:0007669"/>
    <property type="project" value="InterPro"/>
</dbReference>
<dbReference type="PRINTS" id="PR00344">
    <property type="entry name" value="BCTRLSENSOR"/>
</dbReference>
<evidence type="ECO:0000256" key="5">
    <source>
        <dbReference type="ARBA" id="ARBA00022553"/>
    </source>
</evidence>
<dbReference type="InterPro" id="IPR003661">
    <property type="entry name" value="HisK_dim/P_dom"/>
</dbReference>
<keyword evidence="4" id="KW-1003">Cell membrane</keyword>
<dbReference type="InterPro" id="IPR005467">
    <property type="entry name" value="His_kinase_dom"/>
</dbReference>
<evidence type="ECO:0000259" key="11">
    <source>
        <dbReference type="PROSITE" id="PS50109"/>
    </source>
</evidence>
<sequence>MLQLIQLRWLAAVGQVITIGFVQLVLEVDLPLLPMAAVVVALALLNLLSLLRLRLRAPVGQAELFVVLLLDVAALTVQLYLSGGVTNPFISLFLLQVTMAAVLLQIRWAWAMAAITTLCFLGLSLAHRPLVLPSALSADPFRLHLQGLLVCFILDAALLVVFVTRVSGNLRARDARLADLRRQAVEEEHIVRMGLLASGAAHELGTPLATMSVILGDWRHMPALRDSPDLQDDIEEMQVQLRRCKEIISGILLSAGEARGEAAAVTTLDAFLEGLVQEWSALRPRARISLENNLGGQVPIVADPTLKQVLFNLFNNAQEAFASRICLSAARDGATLILEVRDNGVGFAPEMLAQFGNPYRSTKARQGRGLGLFLVVNVVRKLGGRVAAHNRPEGGATVTLSLPLGSIAIERRRADAA</sequence>
<dbReference type="InterPro" id="IPR004358">
    <property type="entry name" value="Sig_transdc_His_kin-like_C"/>
</dbReference>
<evidence type="ECO:0000256" key="1">
    <source>
        <dbReference type="ARBA" id="ARBA00000085"/>
    </source>
</evidence>
<evidence type="ECO:0000256" key="8">
    <source>
        <dbReference type="ARBA" id="ARBA00022777"/>
    </source>
</evidence>
<dbReference type="Gene3D" id="1.10.287.130">
    <property type="match status" value="1"/>
</dbReference>
<keyword evidence="5" id="KW-0597">Phosphoprotein</keyword>
<evidence type="ECO:0000256" key="9">
    <source>
        <dbReference type="ARBA" id="ARBA00022840"/>
    </source>
</evidence>
<dbReference type="OrthoDB" id="9785252at2"/>
<feature type="transmembrane region" description="Helical" evidence="10">
    <location>
        <begin position="111"/>
        <end position="131"/>
    </location>
</feature>
<feature type="transmembrane region" description="Helical" evidence="10">
    <location>
        <begin position="87"/>
        <end position="104"/>
    </location>
</feature>
<dbReference type="PANTHER" id="PTHR44936:SF10">
    <property type="entry name" value="SENSOR PROTEIN RSTB"/>
    <property type="match status" value="1"/>
</dbReference>
<dbReference type="AlphaFoldDB" id="A0A845BE60"/>
<evidence type="ECO:0000256" key="7">
    <source>
        <dbReference type="ARBA" id="ARBA00022741"/>
    </source>
</evidence>
<dbReference type="GO" id="GO:0005524">
    <property type="term" value="F:ATP binding"/>
    <property type="evidence" value="ECO:0007669"/>
    <property type="project" value="UniProtKB-KW"/>
</dbReference>
<dbReference type="EC" id="2.7.13.3" evidence="3"/>
<dbReference type="PANTHER" id="PTHR44936">
    <property type="entry name" value="SENSOR PROTEIN CREC"/>
    <property type="match status" value="1"/>
</dbReference>
<keyword evidence="10" id="KW-0472">Membrane</keyword>
<dbReference type="SUPFAM" id="SSF55874">
    <property type="entry name" value="ATPase domain of HSP90 chaperone/DNA topoisomerase II/histidine kinase"/>
    <property type="match status" value="1"/>
</dbReference>
<feature type="domain" description="Histidine kinase" evidence="11">
    <location>
        <begin position="199"/>
        <end position="406"/>
    </location>
</feature>
<dbReference type="GO" id="GO:0005886">
    <property type="term" value="C:plasma membrane"/>
    <property type="evidence" value="ECO:0007669"/>
    <property type="project" value="UniProtKB-SubCell"/>
</dbReference>
<dbReference type="InterPro" id="IPR036097">
    <property type="entry name" value="HisK_dim/P_sf"/>
</dbReference>
<keyword evidence="9" id="KW-0067">ATP-binding</keyword>
<reference evidence="12 13" key="1">
    <citation type="submission" date="2019-03" db="EMBL/GenBank/DDBJ databases">
        <title>Roseomonas sp. a novel Roseomonas species isolated from Sea whip Gorgonian.</title>
        <authorList>
            <person name="Li F."/>
            <person name="Pan X."/>
            <person name="Huang S."/>
            <person name="Li Z."/>
            <person name="Meng B."/>
        </authorList>
    </citation>
    <scope>NUCLEOTIDE SEQUENCE [LARGE SCALE GENOMIC DNA]</scope>
    <source>
        <strain evidence="12 13">M0104</strain>
    </source>
</reference>
<name>A0A845BE60_9PROT</name>
<comment type="caution">
    <text evidence="12">The sequence shown here is derived from an EMBL/GenBank/DDBJ whole genome shotgun (WGS) entry which is preliminary data.</text>
</comment>
<feature type="transmembrane region" description="Helical" evidence="10">
    <location>
        <begin position="7"/>
        <end position="26"/>
    </location>
</feature>
<keyword evidence="8 12" id="KW-0418">Kinase</keyword>
<dbReference type="InterPro" id="IPR050980">
    <property type="entry name" value="2C_sensor_his_kinase"/>
</dbReference>
<dbReference type="Gene3D" id="3.30.565.10">
    <property type="entry name" value="Histidine kinase-like ATPase, C-terminal domain"/>
    <property type="match status" value="1"/>
</dbReference>
<dbReference type="SUPFAM" id="SSF47384">
    <property type="entry name" value="Homodimeric domain of signal transducing histidine kinase"/>
    <property type="match status" value="1"/>
</dbReference>
<evidence type="ECO:0000256" key="3">
    <source>
        <dbReference type="ARBA" id="ARBA00012438"/>
    </source>
</evidence>
<keyword evidence="10" id="KW-1133">Transmembrane helix</keyword>
<feature type="transmembrane region" description="Helical" evidence="10">
    <location>
        <begin position="32"/>
        <end position="51"/>
    </location>
</feature>
<dbReference type="CDD" id="cd00082">
    <property type="entry name" value="HisKA"/>
    <property type="match status" value="1"/>
</dbReference>
<protein>
    <recommendedName>
        <fullName evidence="3">histidine kinase</fullName>
        <ecNumber evidence="3">2.7.13.3</ecNumber>
    </recommendedName>
</protein>
<dbReference type="InterPro" id="IPR036890">
    <property type="entry name" value="HATPase_C_sf"/>
</dbReference>
<comment type="catalytic activity">
    <reaction evidence="1">
        <text>ATP + protein L-histidine = ADP + protein N-phospho-L-histidine.</text>
        <dbReference type="EC" id="2.7.13.3"/>
    </reaction>
</comment>
<dbReference type="EMBL" id="SNVJ01000017">
    <property type="protein sequence ID" value="MXP65048.1"/>
    <property type="molecule type" value="Genomic_DNA"/>
</dbReference>
<keyword evidence="13" id="KW-1185">Reference proteome</keyword>
<evidence type="ECO:0000256" key="4">
    <source>
        <dbReference type="ARBA" id="ARBA00022475"/>
    </source>
</evidence>
<gene>
    <name evidence="12" type="ORF">E0493_17010</name>
</gene>
<dbReference type="Proteomes" id="UP000460715">
    <property type="component" value="Unassembled WGS sequence"/>
</dbReference>
<dbReference type="PROSITE" id="PS50109">
    <property type="entry name" value="HIS_KIN"/>
    <property type="match status" value="1"/>
</dbReference>
<comment type="subcellular location">
    <subcellularLocation>
        <location evidence="2">Cell membrane</location>
        <topology evidence="2">Multi-pass membrane protein</topology>
    </subcellularLocation>
</comment>
<proteinExistence type="predicted"/>
<feature type="transmembrane region" description="Helical" evidence="10">
    <location>
        <begin position="143"/>
        <end position="163"/>
    </location>
</feature>
<dbReference type="InterPro" id="IPR003594">
    <property type="entry name" value="HATPase_dom"/>
</dbReference>
<dbReference type="SMART" id="SM00387">
    <property type="entry name" value="HATPase_c"/>
    <property type="match status" value="1"/>
</dbReference>
<evidence type="ECO:0000256" key="2">
    <source>
        <dbReference type="ARBA" id="ARBA00004651"/>
    </source>
</evidence>
<evidence type="ECO:0000313" key="13">
    <source>
        <dbReference type="Proteomes" id="UP000460715"/>
    </source>
</evidence>